<keyword evidence="4" id="KW-1015">Disulfide bond</keyword>
<dbReference type="SUPFAM" id="SSF52833">
    <property type="entry name" value="Thioredoxin-like"/>
    <property type="match status" value="1"/>
</dbReference>
<dbReference type="CDD" id="cd02947">
    <property type="entry name" value="TRX_family"/>
    <property type="match status" value="1"/>
</dbReference>
<evidence type="ECO:0000256" key="5">
    <source>
        <dbReference type="ARBA" id="ARBA00023284"/>
    </source>
</evidence>
<dbReference type="SUPFAM" id="SSF48452">
    <property type="entry name" value="TPR-like"/>
    <property type="match status" value="1"/>
</dbReference>
<evidence type="ECO:0000256" key="6">
    <source>
        <dbReference type="NCBIfam" id="TIGR01068"/>
    </source>
</evidence>
<dbReference type="PANTHER" id="PTHR45663">
    <property type="entry name" value="GEO12009P1"/>
    <property type="match status" value="1"/>
</dbReference>
<dbReference type="GO" id="GO:0006950">
    <property type="term" value="P:response to stress"/>
    <property type="evidence" value="ECO:0007669"/>
    <property type="project" value="UniProtKB-ARBA"/>
</dbReference>
<dbReference type="PROSITE" id="PS51352">
    <property type="entry name" value="THIOREDOXIN_2"/>
    <property type="match status" value="1"/>
</dbReference>
<keyword evidence="2" id="KW-0813">Transport</keyword>
<gene>
    <name evidence="9" type="ordered locus">Mesau_00965</name>
</gene>
<accession>L0KDR4</accession>
<dbReference type="EMBL" id="CP003358">
    <property type="protein sequence ID" value="AGB43447.1"/>
    <property type="molecule type" value="Genomic_DNA"/>
</dbReference>
<evidence type="ECO:0000256" key="1">
    <source>
        <dbReference type="ARBA" id="ARBA00008987"/>
    </source>
</evidence>
<dbReference type="PRINTS" id="PR00421">
    <property type="entry name" value="THIOREDOXIN"/>
</dbReference>
<evidence type="ECO:0000256" key="7">
    <source>
        <dbReference type="SAM" id="MobiDB-lite"/>
    </source>
</evidence>
<feature type="domain" description="Thioredoxin" evidence="8">
    <location>
        <begin position="40"/>
        <end position="164"/>
    </location>
</feature>
<dbReference type="GO" id="GO:0045454">
    <property type="term" value="P:cell redox homeostasis"/>
    <property type="evidence" value="ECO:0007669"/>
    <property type="project" value="TreeGrafter"/>
</dbReference>
<dbReference type="Proteomes" id="UP000010998">
    <property type="component" value="Chromosome"/>
</dbReference>
<protein>
    <recommendedName>
        <fullName evidence="6">Thioredoxin</fullName>
    </recommendedName>
</protein>
<dbReference type="PANTHER" id="PTHR45663:SF11">
    <property type="entry name" value="GEO12009P1"/>
    <property type="match status" value="1"/>
</dbReference>
<evidence type="ECO:0000256" key="3">
    <source>
        <dbReference type="ARBA" id="ARBA00022982"/>
    </source>
</evidence>
<name>L0KDR4_MESAW</name>
<dbReference type="Pfam" id="PF14561">
    <property type="entry name" value="TPR_20"/>
    <property type="match status" value="1"/>
</dbReference>
<reference evidence="10" key="1">
    <citation type="submission" date="2012-02" db="EMBL/GenBank/DDBJ databases">
        <title>Complete sequence of Mesorhizobium australicum WSM2073.</title>
        <authorList>
            <person name="Lucas S."/>
            <person name="Han J."/>
            <person name="Lapidus A."/>
            <person name="Cheng J.-F."/>
            <person name="Goodwin L."/>
            <person name="Pitluck S."/>
            <person name="Peters L."/>
            <person name="Gu W."/>
            <person name="Detter J.C."/>
            <person name="Han C."/>
            <person name="Tapia R."/>
            <person name="Land M."/>
            <person name="Hauser L."/>
            <person name="Kyrpides N."/>
            <person name="Ivanova N."/>
            <person name="Pagani I."/>
            <person name="Reeve W.G."/>
            <person name="Howieson J.G."/>
            <person name="Tiwari R.P."/>
            <person name="O'Hara G.W."/>
            <person name="Atkins C.A."/>
            <person name="Ronson C.W."/>
            <person name="Nandasena K.G."/>
            <person name="Woyke T."/>
        </authorList>
    </citation>
    <scope>NUCLEOTIDE SEQUENCE [LARGE SCALE GENOMIC DNA]</scope>
    <source>
        <strain evidence="10">LMG 24608 / HAMBI 3006 / WSM2073</strain>
    </source>
</reference>
<proteinExistence type="inferred from homology"/>
<organism evidence="9 10">
    <name type="scientific">Mesorhizobium australicum (strain HAMBI 3006 / LMG 24608 / WSM2073)</name>
    <dbReference type="NCBI Taxonomy" id="754035"/>
    <lineage>
        <taxon>Bacteria</taxon>
        <taxon>Pseudomonadati</taxon>
        <taxon>Pseudomonadota</taxon>
        <taxon>Alphaproteobacteria</taxon>
        <taxon>Hyphomicrobiales</taxon>
        <taxon>Phyllobacteriaceae</taxon>
        <taxon>Mesorhizobium</taxon>
    </lineage>
</organism>
<evidence type="ECO:0000259" key="8">
    <source>
        <dbReference type="PROSITE" id="PS51352"/>
    </source>
</evidence>
<dbReference type="InterPro" id="IPR036249">
    <property type="entry name" value="Thioredoxin-like_sf"/>
</dbReference>
<dbReference type="InterPro" id="IPR017937">
    <property type="entry name" value="Thioredoxin_CS"/>
</dbReference>
<dbReference type="InterPro" id="IPR013766">
    <property type="entry name" value="Thioredoxin_domain"/>
</dbReference>
<dbReference type="RefSeq" id="WP_015314919.1">
    <property type="nucleotide sequence ID" value="NC_019973.1"/>
</dbReference>
<keyword evidence="5" id="KW-0676">Redox-active center</keyword>
<dbReference type="STRING" id="754035.Mesau_00965"/>
<dbReference type="AlphaFoldDB" id="L0KDR4"/>
<dbReference type="NCBIfam" id="TIGR01068">
    <property type="entry name" value="thioredoxin"/>
    <property type="match status" value="1"/>
</dbReference>
<keyword evidence="10" id="KW-1185">Reference proteome</keyword>
<dbReference type="Gene3D" id="1.25.40.10">
    <property type="entry name" value="Tetratricopeptide repeat domain"/>
    <property type="match status" value="2"/>
</dbReference>
<dbReference type="InterPro" id="IPR005746">
    <property type="entry name" value="Thioredoxin"/>
</dbReference>
<dbReference type="PROSITE" id="PS00194">
    <property type="entry name" value="THIOREDOXIN_1"/>
    <property type="match status" value="1"/>
</dbReference>
<dbReference type="InterPro" id="IPR011990">
    <property type="entry name" value="TPR-like_helical_dom_sf"/>
</dbReference>
<dbReference type="GeneID" id="90988479"/>
<dbReference type="Pfam" id="PF14559">
    <property type="entry name" value="TPR_19"/>
    <property type="match status" value="1"/>
</dbReference>
<evidence type="ECO:0000313" key="10">
    <source>
        <dbReference type="Proteomes" id="UP000010998"/>
    </source>
</evidence>
<dbReference type="eggNOG" id="COG3118">
    <property type="taxonomic scope" value="Bacteria"/>
</dbReference>
<evidence type="ECO:0000256" key="4">
    <source>
        <dbReference type="ARBA" id="ARBA00023157"/>
    </source>
</evidence>
<feature type="region of interest" description="Disordered" evidence="7">
    <location>
        <begin position="1"/>
        <end position="57"/>
    </location>
</feature>
<evidence type="ECO:0000313" key="9">
    <source>
        <dbReference type="EMBL" id="AGB43447.1"/>
    </source>
</evidence>
<dbReference type="GO" id="GO:0015035">
    <property type="term" value="F:protein-disulfide reductase activity"/>
    <property type="evidence" value="ECO:0007669"/>
    <property type="project" value="UniProtKB-UniRule"/>
</dbReference>
<sequence>MSDNNPFGGSFGNKGGQYATTVQYGGTEPKAGFGETSAPPAAGPTAGPTTGPTTGDVIKDTTTAAFATDVIQESRRQPVLVDFWAPWCGPCKQLTPQLEKAVKAAGGRVKLVKMNIDDHPSIAGQLGIQSIPAVIAFKDGQPVDGFMGAIPESQINEFITKVGGKGNGAPPVAEALAAAAEARDAGDMQTAADIYDAILAQAPETVEAIGGLGDLLFEAGDTEGAEALLATAPEAKKDAPPLAALRAKIALAAQAAALGNPAEFERRLAENPKDHQARFDLAMIQNAMGDRTAAADNLLAIIKADRSWNEDGARTQLLQLFEAWGMTDEATLAARRKLSALLFS</sequence>
<dbReference type="Gene3D" id="3.40.30.10">
    <property type="entry name" value="Glutaredoxin"/>
    <property type="match status" value="1"/>
</dbReference>
<dbReference type="OrthoDB" id="9790390at2"/>
<dbReference type="FunFam" id="3.40.30.10:FF:000001">
    <property type="entry name" value="Thioredoxin"/>
    <property type="match status" value="1"/>
</dbReference>
<keyword evidence="3" id="KW-0249">Electron transport</keyword>
<dbReference type="HOGENOM" id="CLU_046120_1_1_5"/>
<evidence type="ECO:0000256" key="2">
    <source>
        <dbReference type="ARBA" id="ARBA00022448"/>
    </source>
</evidence>
<dbReference type="GO" id="GO:0005829">
    <property type="term" value="C:cytosol"/>
    <property type="evidence" value="ECO:0007669"/>
    <property type="project" value="TreeGrafter"/>
</dbReference>
<feature type="compositionally biased region" description="Low complexity" evidence="7">
    <location>
        <begin position="38"/>
        <end position="55"/>
    </location>
</feature>
<dbReference type="KEGG" id="mam:Mesau_00965"/>
<dbReference type="Pfam" id="PF00085">
    <property type="entry name" value="Thioredoxin"/>
    <property type="match status" value="1"/>
</dbReference>
<comment type="similarity">
    <text evidence="1">Belongs to the thioredoxin family.</text>
</comment>